<proteinExistence type="predicted"/>
<dbReference type="AlphaFoldDB" id="A0A5B2U8X3"/>
<dbReference type="InterPro" id="IPR011604">
    <property type="entry name" value="PDDEXK-like_dom_sf"/>
</dbReference>
<dbReference type="SUPFAM" id="SSF52980">
    <property type="entry name" value="Restriction endonuclease-like"/>
    <property type="match status" value="1"/>
</dbReference>
<dbReference type="Gene3D" id="3.90.320.10">
    <property type="match status" value="1"/>
</dbReference>
<dbReference type="OrthoDB" id="1492210at2"/>
<evidence type="ECO:0008006" key="3">
    <source>
        <dbReference type="Google" id="ProtNLM"/>
    </source>
</evidence>
<dbReference type="EMBL" id="VUNZ01000001">
    <property type="protein sequence ID" value="KAA2223002.1"/>
    <property type="molecule type" value="Genomic_DNA"/>
</dbReference>
<evidence type="ECO:0000313" key="2">
    <source>
        <dbReference type="Proteomes" id="UP000323082"/>
    </source>
</evidence>
<evidence type="ECO:0000313" key="1">
    <source>
        <dbReference type="EMBL" id="KAA2223002.1"/>
    </source>
</evidence>
<accession>A0A5B2U8X3</accession>
<name>A0A5B2U8X3_9FLAO</name>
<dbReference type="RefSeq" id="WP_149831966.1">
    <property type="nucleotide sequence ID" value="NZ_VUNZ01000001.1"/>
</dbReference>
<dbReference type="Proteomes" id="UP000323082">
    <property type="component" value="Unassembled WGS sequence"/>
</dbReference>
<organism evidence="1 2">
    <name type="scientific">Chryseobacterium sediminis</name>
    <dbReference type="NCBI Taxonomy" id="1679494"/>
    <lineage>
        <taxon>Bacteria</taxon>
        <taxon>Pseudomonadati</taxon>
        <taxon>Bacteroidota</taxon>
        <taxon>Flavobacteriia</taxon>
        <taxon>Flavobacteriales</taxon>
        <taxon>Weeksellaceae</taxon>
        <taxon>Chryseobacterium group</taxon>
        <taxon>Chryseobacterium</taxon>
    </lineage>
</organism>
<gene>
    <name evidence="1" type="ORF">FW780_02020</name>
</gene>
<sequence>MKGLPKPLTQNQQETLAGLLEKRRLGTITDKQTVTLGDLIKKRDAKPVLSDGAKTYLTTIFKEHVFNRTKEIQSKYLSKGISVEDENINQYNEVKGTFFIKNEVRYENDWFSGEMDIEEDDEIIDFKSSWDYSTFPLFEDEVPNEDYEDQLQSYMDLRPHIKKAKLVYGLVDTPNDLIIDEKRRIAWKLGFLDGLPEELDQEITKNMTYADIPKEARIKEFIIYRDEKRIQQIKDMIILAREYLNSLNTTLATHLQLI</sequence>
<dbReference type="InterPro" id="IPR011335">
    <property type="entry name" value="Restrct_endonuc-II-like"/>
</dbReference>
<protein>
    <recommendedName>
        <fullName evidence="3">YqaJ viral recombinase family protein</fullName>
    </recommendedName>
</protein>
<comment type="caution">
    <text evidence="1">The sequence shown here is derived from an EMBL/GenBank/DDBJ whole genome shotgun (WGS) entry which is preliminary data.</text>
</comment>
<reference evidence="1 2" key="1">
    <citation type="journal article" date="2015" name="Int. J. Syst. Evol. Microbiol.">
        <title>Chryseobacterium sediminis sp. nov., isolated from a river sediment.</title>
        <authorList>
            <person name="Kampfer P."/>
            <person name="Busse H.J."/>
            <person name="McInroy J.A."/>
            <person name="Glaeser S.P."/>
        </authorList>
    </citation>
    <scope>NUCLEOTIDE SEQUENCE [LARGE SCALE GENOMIC DNA]</scope>
    <source>
        <strain evidence="1 2">IMT-174</strain>
    </source>
</reference>